<dbReference type="InterPro" id="IPR036390">
    <property type="entry name" value="WH_DNA-bd_sf"/>
</dbReference>
<evidence type="ECO:0000256" key="7">
    <source>
        <dbReference type="ARBA" id="ARBA00022927"/>
    </source>
</evidence>
<evidence type="ECO:0000256" key="1">
    <source>
        <dbReference type="ARBA" id="ARBA00004481"/>
    </source>
</evidence>
<dbReference type="InterPro" id="IPR040608">
    <property type="entry name" value="Snf8/Vps36"/>
</dbReference>
<dbReference type="FunFam" id="1.10.10.10:FF:000085">
    <property type="entry name" value="Vacuolar-sorting protein SNF8"/>
    <property type="match status" value="1"/>
</dbReference>
<keyword evidence="5" id="KW-0963">Cytoplasm</keyword>
<dbReference type="InterPro" id="IPR016689">
    <property type="entry name" value="ESCRT-2_cplx_Snf8"/>
</dbReference>
<evidence type="ECO:0000256" key="6">
    <source>
        <dbReference type="ARBA" id="ARBA00022753"/>
    </source>
</evidence>
<dbReference type="Gene3D" id="6.10.140.180">
    <property type="match status" value="1"/>
</dbReference>
<dbReference type="InterPro" id="IPR036388">
    <property type="entry name" value="WH-like_DNA-bd_sf"/>
</dbReference>
<dbReference type="STRING" id="1429867.A0A0G4PCD7"/>
<dbReference type="SUPFAM" id="SSF46785">
    <property type="entry name" value="Winged helix' DNA-binding domain"/>
    <property type="match status" value="2"/>
</dbReference>
<organism evidence="9 10">
    <name type="scientific">Penicillium camemberti (strain FM 013)</name>
    <dbReference type="NCBI Taxonomy" id="1429867"/>
    <lineage>
        <taxon>Eukaryota</taxon>
        <taxon>Fungi</taxon>
        <taxon>Dikarya</taxon>
        <taxon>Ascomycota</taxon>
        <taxon>Pezizomycotina</taxon>
        <taxon>Eurotiomycetes</taxon>
        <taxon>Eurotiomycetidae</taxon>
        <taxon>Eurotiales</taxon>
        <taxon>Aspergillaceae</taxon>
        <taxon>Penicillium</taxon>
    </lineage>
</organism>
<dbReference type="Pfam" id="PF04157">
    <property type="entry name" value="EAP30"/>
    <property type="match status" value="1"/>
</dbReference>
<evidence type="ECO:0000313" key="10">
    <source>
        <dbReference type="Proteomes" id="UP000053732"/>
    </source>
</evidence>
<proteinExistence type="inferred from homology"/>
<dbReference type="PANTHER" id="PTHR12806">
    <property type="entry name" value="EAP30 SUBUNIT OF ELL COMPLEX"/>
    <property type="match status" value="1"/>
</dbReference>
<evidence type="ECO:0000256" key="5">
    <source>
        <dbReference type="ARBA" id="ARBA00022490"/>
    </source>
</evidence>
<keyword evidence="7" id="KW-0653">Protein transport</keyword>
<evidence type="ECO:0000256" key="4">
    <source>
        <dbReference type="ARBA" id="ARBA00022448"/>
    </source>
</evidence>
<dbReference type="PIRSF" id="PIRSF017215">
    <property type="entry name" value="ESCRT2_Vps22"/>
    <property type="match status" value="1"/>
</dbReference>
<keyword evidence="6" id="KW-0967">Endosome</keyword>
<comment type="subcellular location">
    <subcellularLocation>
        <location evidence="2">Cytoplasm</location>
    </subcellularLocation>
    <subcellularLocation>
        <location evidence="1">Endosome membrane</location>
        <topology evidence="1">Peripheral membrane protein</topology>
    </subcellularLocation>
</comment>
<evidence type="ECO:0000256" key="3">
    <source>
        <dbReference type="ARBA" id="ARBA00009834"/>
    </source>
</evidence>
<evidence type="ECO:0000313" key="9">
    <source>
        <dbReference type="EMBL" id="CRL23973.1"/>
    </source>
</evidence>
<accession>A0A0G4PCD7</accession>
<sequence>MTSWFHPWMSDPPGVTTCNQDYQVNTDSPYTPYTMSRRGVGLGAFANRTQATQSYATHGANLRSTHTASLQTQLSVFQSLLHTFALEHSSTIKSNPTFRAEFARMCNTIGVDPLAASNVKGKNGRRGLGEGGSFWTQIMGGDMNDFYFEVAVRVVELCRETRSENGGLIGVEECRKRVGKGKAIGSGLEVSDDDILRAVRSLEPLGSGFSIVKVGSKQYIRSVPKELNTDQATVLEVIQVLGFVSVSMLRLNLKWEKARAQTVIDDLLADGLVWLDAQGPEKEYWSPQNLLEDSG</sequence>
<dbReference type="GO" id="GO:0000814">
    <property type="term" value="C:ESCRT II complex"/>
    <property type="evidence" value="ECO:0007669"/>
    <property type="project" value="InterPro"/>
</dbReference>
<name>A0A0G4PCD7_PENC3</name>
<dbReference type="GO" id="GO:0043328">
    <property type="term" value="P:protein transport to vacuole involved in ubiquitin-dependent protein catabolic process via the multivesicular body sorting pathway"/>
    <property type="evidence" value="ECO:0007669"/>
    <property type="project" value="TreeGrafter"/>
</dbReference>
<protein>
    <submittedName>
        <fullName evidence="9">EAP30</fullName>
    </submittedName>
</protein>
<comment type="similarity">
    <text evidence="3">Belongs to the SNF8 family.</text>
</comment>
<dbReference type="EMBL" id="HG793143">
    <property type="protein sequence ID" value="CRL23973.1"/>
    <property type="molecule type" value="Genomic_DNA"/>
</dbReference>
<keyword evidence="8" id="KW-0472">Membrane</keyword>
<dbReference type="Proteomes" id="UP000053732">
    <property type="component" value="Unassembled WGS sequence"/>
</dbReference>
<dbReference type="PANTHER" id="PTHR12806:SF0">
    <property type="entry name" value="VACUOLAR-SORTING PROTEIN SNF8"/>
    <property type="match status" value="1"/>
</dbReference>
<dbReference type="FunFam" id="1.10.10.10:FF:000397">
    <property type="entry name" value="Vacuolar-sorting protein SNF8"/>
    <property type="match status" value="1"/>
</dbReference>
<reference evidence="9 10" key="1">
    <citation type="journal article" date="2014" name="Nat. Commun.">
        <title>Multiple recent horizontal transfers of a large genomic region in cheese making fungi.</title>
        <authorList>
            <person name="Cheeseman K."/>
            <person name="Ropars J."/>
            <person name="Renault P."/>
            <person name="Dupont J."/>
            <person name="Gouzy J."/>
            <person name="Branca A."/>
            <person name="Abraham A.L."/>
            <person name="Ceppi M."/>
            <person name="Conseiller E."/>
            <person name="Debuchy R."/>
            <person name="Malagnac F."/>
            <person name="Goarin A."/>
            <person name="Silar P."/>
            <person name="Lacoste S."/>
            <person name="Sallet E."/>
            <person name="Bensimon A."/>
            <person name="Giraud T."/>
            <person name="Brygoo Y."/>
        </authorList>
    </citation>
    <scope>NUCLEOTIDE SEQUENCE [LARGE SCALE GENOMIC DNA]</scope>
    <source>
        <strain evidence="10">FM 013</strain>
    </source>
</reference>
<keyword evidence="4" id="KW-0813">Transport</keyword>
<dbReference type="AlphaFoldDB" id="A0A0G4PCD7"/>
<evidence type="ECO:0000256" key="8">
    <source>
        <dbReference type="ARBA" id="ARBA00023136"/>
    </source>
</evidence>
<keyword evidence="10" id="KW-1185">Reference proteome</keyword>
<gene>
    <name evidence="9" type="ORF">PCAMFM013_S010g000411</name>
</gene>
<dbReference type="Gene3D" id="1.10.10.10">
    <property type="entry name" value="Winged helix-like DNA-binding domain superfamily/Winged helix DNA-binding domain"/>
    <property type="match status" value="2"/>
</dbReference>
<evidence type="ECO:0000256" key="2">
    <source>
        <dbReference type="ARBA" id="ARBA00004496"/>
    </source>
</evidence>